<accession>A0A323UJ41</accession>
<dbReference type="Proteomes" id="UP000248134">
    <property type="component" value="Unassembled WGS sequence"/>
</dbReference>
<dbReference type="PANTHER" id="PTHR43574">
    <property type="entry name" value="EPIMERASE-RELATED"/>
    <property type="match status" value="1"/>
</dbReference>
<dbReference type="InterPro" id="IPR036291">
    <property type="entry name" value="NAD(P)-bd_dom_sf"/>
</dbReference>
<dbReference type="OrthoDB" id="9808276at2"/>
<dbReference type="CDD" id="cd05266">
    <property type="entry name" value="SDR_a4"/>
    <property type="match status" value="1"/>
</dbReference>
<dbReference type="Gene3D" id="3.40.50.720">
    <property type="entry name" value="NAD(P)-binding Rossmann-like Domain"/>
    <property type="match status" value="1"/>
</dbReference>
<gene>
    <name evidence="2" type="ORF">DNX69_10090</name>
</gene>
<evidence type="ECO:0000313" key="2">
    <source>
        <dbReference type="EMBL" id="PZA12331.1"/>
    </source>
</evidence>
<name>A0A323UJ41_RHOPL</name>
<reference evidence="2 3" key="1">
    <citation type="submission" date="2018-06" db="EMBL/GenBank/DDBJ databases">
        <title>Draft Whole-Genome Sequence of the purple photosynthetic bacterium Rhodospeudomonas palustris XCP.</title>
        <authorList>
            <person name="Rayyan A."/>
            <person name="Meyer T.E."/>
            <person name="Kyndt J.A."/>
        </authorList>
    </citation>
    <scope>NUCLEOTIDE SEQUENCE [LARGE SCALE GENOMIC DNA]</scope>
    <source>
        <strain evidence="2 3">XCP</strain>
    </source>
</reference>
<comment type="caution">
    <text evidence="2">The sequence shown here is derived from an EMBL/GenBank/DDBJ whole genome shotgun (WGS) entry which is preliminary data.</text>
</comment>
<dbReference type="AlphaFoldDB" id="A0A323UJ41"/>
<organism evidence="2 3">
    <name type="scientific">Rhodopseudomonas palustris</name>
    <dbReference type="NCBI Taxonomy" id="1076"/>
    <lineage>
        <taxon>Bacteria</taxon>
        <taxon>Pseudomonadati</taxon>
        <taxon>Pseudomonadota</taxon>
        <taxon>Alphaproteobacteria</taxon>
        <taxon>Hyphomicrobiales</taxon>
        <taxon>Nitrobacteraceae</taxon>
        <taxon>Rhodopseudomonas</taxon>
    </lineage>
</organism>
<evidence type="ECO:0000313" key="3">
    <source>
        <dbReference type="Proteomes" id="UP000248134"/>
    </source>
</evidence>
<dbReference type="EMBL" id="QKQS01000013">
    <property type="protein sequence ID" value="PZA12331.1"/>
    <property type="molecule type" value="Genomic_DNA"/>
</dbReference>
<protein>
    <submittedName>
        <fullName evidence="2">NAD(P)-dependent oxidoreductase</fullName>
    </submittedName>
</protein>
<sequence length="285" mass="30504">MKLLIFGLGYSAGYIAQHLQGAGIEVTATVRTTAKAEELGRRGITARVFSSAFVDPLIVDDIKSSDAILSSVPPNETGDPVLASVIGAITGDSRPRWIGYLSTIGVYGDHLGNWVDETTPAKSEKPRSQLRIAAEQAWLALGAQVFRLSGIYGPGRNQLEKLAAGTATRIVKPGQVFNRIHVADIAAVVAASLSRPRPGAIYNVTDNEPAPPQQVVEFAAELCGRTPPPEIAFEHAELSPMARSFYLENCRVRNDLIRTELGVTLAYPSYREGLSALRALGEGPA</sequence>
<evidence type="ECO:0000256" key="1">
    <source>
        <dbReference type="ARBA" id="ARBA00023027"/>
    </source>
</evidence>
<keyword evidence="1" id="KW-0520">NAD</keyword>
<dbReference type="RefSeq" id="WP_110785843.1">
    <property type="nucleotide sequence ID" value="NZ_QKQS01000013.1"/>
</dbReference>
<proteinExistence type="predicted"/>
<dbReference type="SUPFAM" id="SSF51735">
    <property type="entry name" value="NAD(P)-binding Rossmann-fold domains"/>
    <property type="match status" value="1"/>
</dbReference>